<dbReference type="PATRIC" id="fig|1702214.3.peg.979"/>
<dbReference type="EMBL" id="LIIK01000009">
    <property type="protein sequence ID" value="KQM09251.1"/>
    <property type="molecule type" value="Genomic_DNA"/>
</dbReference>
<evidence type="ECO:0000313" key="2">
    <source>
        <dbReference type="EMBL" id="KQM09251.1"/>
    </source>
</evidence>
<gene>
    <name evidence="2" type="ORF">AL399_03045</name>
</gene>
<comment type="caution">
    <text evidence="2">The sequence shown here is derived from an EMBL/GenBank/DDBJ whole genome shotgun (WGS) entry which is preliminary data.</text>
</comment>
<protein>
    <recommendedName>
        <fullName evidence="1">Bacterial repeat domain-containing protein</fullName>
    </recommendedName>
</protein>
<keyword evidence="3" id="KW-1185">Reference proteome</keyword>
<name>A0A0Q4AYU4_9BACT</name>
<dbReference type="STRING" id="1702214.AL399_03045"/>
<dbReference type="Pfam" id="PF18998">
    <property type="entry name" value="Flg_new_2"/>
    <property type="match status" value="1"/>
</dbReference>
<dbReference type="Proteomes" id="UP000054172">
    <property type="component" value="Unassembled WGS sequence"/>
</dbReference>
<organism evidence="2 3">
    <name type="scientific">Candidatus [Bacteroides] periocalifornicus</name>
    <dbReference type="NCBI Taxonomy" id="1702214"/>
    <lineage>
        <taxon>Bacteria</taxon>
        <taxon>Pseudomonadati</taxon>
        <taxon>Bacteroidota</taxon>
    </lineage>
</organism>
<sequence>MGKRLTLFVTVLFAILAWQSALSQGLPKTFRLTIAPTTNGKVLVTDAHTAYTSGAMLPADSVVTIIANPAEGYELKLMTLNGDTISSGARHTVKQDVSIEATFQVSPVSAVGSAVLQEVEIPNPFSESLTVHCASRVYRATLLTPFGQVIATIEPRGGDERLEFATDSLPSGLYILRLTDGHGRYRAFKVVKE</sequence>
<reference evidence="2" key="1">
    <citation type="submission" date="2015-08" db="EMBL/GenBank/DDBJ databases">
        <title>Candidatus Bacteriodes Periocalifornicus.</title>
        <authorList>
            <person name="McLean J.S."/>
            <person name="Kelley S."/>
        </authorList>
    </citation>
    <scope>NUCLEOTIDE SEQUENCE [LARGE SCALE GENOMIC DNA]</scope>
    <source>
        <strain evidence="2">12B</strain>
    </source>
</reference>
<proteinExistence type="predicted"/>
<evidence type="ECO:0000259" key="1">
    <source>
        <dbReference type="Pfam" id="PF18998"/>
    </source>
</evidence>
<feature type="domain" description="Bacterial repeat" evidence="1">
    <location>
        <begin position="32"/>
        <end position="105"/>
    </location>
</feature>
<dbReference type="InterPro" id="IPR044060">
    <property type="entry name" value="Bacterial_rp_domain"/>
</dbReference>
<accession>A0A0Q4AYU4</accession>
<evidence type="ECO:0000313" key="3">
    <source>
        <dbReference type="Proteomes" id="UP000054172"/>
    </source>
</evidence>
<dbReference type="AlphaFoldDB" id="A0A0Q4AYU4"/>